<protein>
    <submittedName>
        <fullName evidence="2">Uncharacterized protein</fullName>
    </submittedName>
</protein>
<sequence>MINYMVSLLSFAISSGFFSLNLFFLS</sequence>
<feature type="transmembrane region" description="Helical" evidence="1">
    <location>
        <begin position="6"/>
        <end position="25"/>
    </location>
</feature>
<accession>A0A2P2QR19</accession>
<dbReference type="EMBL" id="GGEC01088933">
    <property type="protein sequence ID" value="MBX69417.1"/>
    <property type="molecule type" value="Transcribed_RNA"/>
</dbReference>
<organism evidence="2">
    <name type="scientific">Rhizophora mucronata</name>
    <name type="common">Asiatic mangrove</name>
    <dbReference type="NCBI Taxonomy" id="61149"/>
    <lineage>
        <taxon>Eukaryota</taxon>
        <taxon>Viridiplantae</taxon>
        <taxon>Streptophyta</taxon>
        <taxon>Embryophyta</taxon>
        <taxon>Tracheophyta</taxon>
        <taxon>Spermatophyta</taxon>
        <taxon>Magnoliopsida</taxon>
        <taxon>eudicotyledons</taxon>
        <taxon>Gunneridae</taxon>
        <taxon>Pentapetalae</taxon>
        <taxon>rosids</taxon>
        <taxon>fabids</taxon>
        <taxon>Malpighiales</taxon>
        <taxon>Rhizophoraceae</taxon>
        <taxon>Rhizophora</taxon>
    </lineage>
</organism>
<reference evidence="2" key="1">
    <citation type="submission" date="2018-02" db="EMBL/GenBank/DDBJ databases">
        <title>Rhizophora mucronata_Transcriptome.</title>
        <authorList>
            <person name="Meera S.P."/>
            <person name="Sreeshan A."/>
            <person name="Augustine A."/>
        </authorList>
    </citation>
    <scope>NUCLEOTIDE SEQUENCE</scope>
    <source>
        <tissue evidence="2">Leaf</tissue>
    </source>
</reference>
<evidence type="ECO:0000256" key="1">
    <source>
        <dbReference type="SAM" id="Phobius"/>
    </source>
</evidence>
<keyword evidence="1" id="KW-0812">Transmembrane</keyword>
<proteinExistence type="predicted"/>
<keyword evidence="1" id="KW-1133">Transmembrane helix</keyword>
<evidence type="ECO:0000313" key="2">
    <source>
        <dbReference type="EMBL" id="MBX69417.1"/>
    </source>
</evidence>
<name>A0A2P2QR19_RHIMU</name>
<dbReference type="AlphaFoldDB" id="A0A2P2QR19"/>
<keyword evidence="1" id="KW-0472">Membrane</keyword>